<feature type="compositionally biased region" description="Basic and acidic residues" evidence="1">
    <location>
        <begin position="813"/>
        <end position="822"/>
    </location>
</feature>
<feature type="compositionally biased region" description="Polar residues" evidence="1">
    <location>
        <begin position="20"/>
        <end position="29"/>
    </location>
</feature>
<name>A0A166GFC4_9AGAM</name>
<feature type="compositionally biased region" description="Pro residues" evidence="1">
    <location>
        <begin position="717"/>
        <end position="727"/>
    </location>
</feature>
<feature type="compositionally biased region" description="Low complexity" evidence="1">
    <location>
        <begin position="569"/>
        <end position="581"/>
    </location>
</feature>
<feature type="region of interest" description="Disordered" evidence="1">
    <location>
        <begin position="513"/>
        <end position="535"/>
    </location>
</feature>
<evidence type="ECO:0008006" key="5">
    <source>
        <dbReference type="Google" id="ProtNLM"/>
    </source>
</evidence>
<reference evidence="3 4" key="1">
    <citation type="journal article" date="2016" name="Mol. Biol. Evol.">
        <title>Comparative Genomics of Early-Diverging Mushroom-Forming Fungi Provides Insights into the Origins of Lignocellulose Decay Capabilities.</title>
        <authorList>
            <person name="Nagy L.G."/>
            <person name="Riley R."/>
            <person name="Tritt A."/>
            <person name="Adam C."/>
            <person name="Daum C."/>
            <person name="Floudas D."/>
            <person name="Sun H."/>
            <person name="Yadav J.S."/>
            <person name="Pangilinan J."/>
            <person name="Larsson K.H."/>
            <person name="Matsuura K."/>
            <person name="Barry K."/>
            <person name="Labutti K."/>
            <person name="Kuo R."/>
            <person name="Ohm R.A."/>
            <person name="Bhattacharya S.S."/>
            <person name="Shirouzu T."/>
            <person name="Yoshinaga Y."/>
            <person name="Martin F.M."/>
            <person name="Grigoriev I.V."/>
            <person name="Hibbett D.S."/>
        </authorList>
    </citation>
    <scope>NUCLEOTIDE SEQUENCE [LARGE SCALE GENOMIC DNA]</scope>
    <source>
        <strain evidence="3 4">HHB10207 ss-3</strain>
    </source>
</reference>
<keyword evidence="2" id="KW-0472">Membrane</keyword>
<feature type="compositionally biased region" description="Basic and acidic residues" evidence="1">
    <location>
        <begin position="526"/>
        <end position="535"/>
    </location>
</feature>
<organism evidence="3 4">
    <name type="scientific">Sistotremastrum suecicum HHB10207 ss-3</name>
    <dbReference type="NCBI Taxonomy" id="1314776"/>
    <lineage>
        <taxon>Eukaryota</taxon>
        <taxon>Fungi</taxon>
        <taxon>Dikarya</taxon>
        <taxon>Basidiomycota</taxon>
        <taxon>Agaricomycotina</taxon>
        <taxon>Agaricomycetes</taxon>
        <taxon>Sistotremastrales</taxon>
        <taxon>Sistotremastraceae</taxon>
        <taxon>Sistotremastrum</taxon>
    </lineage>
</organism>
<feature type="region of interest" description="Disordered" evidence="1">
    <location>
        <begin position="1"/>
        <end position="29"/>
    </location>
</feature>
<dbReference type="AlphaFoldDB" id="A0A166GFC4"/>
<proteinExistence type="predicted"/>
<feature type="compositionally biased region" description="Low complexity" evidence="1">
    <location>
        <begin position="588"/>
        <end position="604"/>
    </location>
</feature>
<feature type="transmembrane region" description="Helical" evidence="2">
    <location>
        <begin position="397"/>
        <end position="420"/>
    </location>
</feature>
<feature type="region of interest" description="Disordered" evidence="1">
    <location>
        <begin position="339"/>
        <end position="388"/>
    </location>
</feature>
<feature type="compositionally biased region" description="Polar residues" evidence="1">
    <location>
        <begin position="341"/>
        <end position="358"/>
    </location>
</feature>
<feature type="region of interest" description="Disordered" evidence="1">
    <location>
        <begin position="462"/>
        <end position="486"/>
    </location>
</feature>
<protein>
    <recommendedName>
        <fullName evidence="5">REJ domain-containing protein</fullName>
    </recommendedName>
</protein>
<feature type="compositionally biased region" description="Basic and acidic residues" evidence="1">
    <location>
        <begin position="746"/>
        <end position="755"/>
    </location>
</feature>
<keyword evidence="2" id="KW-1133">Transmembrane helix</keyword>
<dbReference type="EMBL" id="KV428020">
    <property type="protein sequence ID" value="KZT41629.1"/>
    <property type="molecule type" value="Genomic_DNA"/>
</dbReference>
<feature type="compositionally biased region" description="Low complexity" evidence="1">
    <location>
        <begin position="359"/>
        <end position="375"/>
    </location>
</feature>
<evidence type="ECO:0000313" key="4">
    <source>
        <dbReference type="Proteomes" id="UP000076798"/>
    </source>
</evidence>
<gene>
    <name evidence="3" type="ORF">SISSUDRAFT_1117594</name>
</gene>
<evidence type="ECO:0000256" key="2">
    <source>
        <dbReference type="SAM" id="Phobius"/>
    </source>
</evidence>
<keyword evidence="2" id="KW-0812">Transmembrane</keyword>
<evidence type="ECO:0000256" key="1">
    <source>
        <dbReference type="SAM" id="MobiDB-lite"/>
    </source>
</evidence>
<feature type="compositionally biased region" description="Low complexity" evidence="1">
    <location>
        <begin position="704"/>
        <end position="716"/>
    </location>
</feature>
<dbReference type="STRING" id="1314776.A0A166GFC4"/>
<accession>A0A166GFC4</accession>
<feature type="region of interest" description="Disordered" evidence="1">
    <location>
        <begin position="263"/>
        <end position="327"/>
    </location>
</feature>
<feature type="region of interest" description="Disordered" evidence="1">
    <location>
        <begin position="90"/>
        <end position="251"/>
    </location>
</feature>
<sequence>MQEPEPSRLDSLAHDDPLSCSDSPTSDNISDNLYFGLSKPFLNSKRLPTRQGPSNIRALSVEHDGNTLYKHPSRRARALAFHQNIGLRAVPTSTSTSSSSSTTSDSTSSTGTDTTSATSSSSSISSSTSQTDSSTSSASSTSSLSSTTTSDAPTTSSSSIMSSSSTTASTSSTSVSSSTSSTDSSSVTSTSSTTTSVSSTSTSTSTSTSSTITSSSSSTSSVSSSTTSSTTSSSLSSVTSSSESSSSLSSTISSSSTVLSATSSDSLSSTSSATTNSSLTSTQLSTTSTSALSVSSSVGRSSSLPSTNITSISTSSRSLTASPSTTALTDTTSTLSFTTSQAADTSDSQAFSPTSAPETHSSSSRTTSSRHTTTTKAGSLSPGEGDGNQSFSHNRGAIIGVVLASVLSAAFMIVWAFFAFRRRRRKALGLDHTHGPGGASSGRIRQGLPRSVRSLLVEEDDGDHEINSLSGGRAATSENAMSEAHSGSHLMANAAALRRHVSDGGRYLPQTQSMQQSLSAGALQETRSDSGLEDHHHVRRSIYERSIMPPSAWLANVDPSELRREREGTSPSPARARSTSPVDQSFPSSHGHSSFEKSSSQEHSGSAERHGLSAGSNQEHGDSNSSSGHQHTNLLGVSESGVSPATKERKRMIRIETPFGRSGRGRRSGTSSSPSLPIIPPPSPVATSPHSLLPFALPTPIPILQSSSAPSRRSSLPPSPSPVPPLPTRSRLSQNYDQSTEDLDDEYLRHDHRLDPQTIYRLRGGQASSGLQDSMDYSRRLSAPLNMMRNGSYDSRDTSLQQQEDSPALSLPPEKEPDLSEG</sequence>
<keyword evidence="4" id="KW-1185">Reference proteome</keyword>
<feature type="compositionally biased region" description="Polar residues" evidence="1">
    <location>
        <begin position="614"/>
        <end position="643"/>
    </location>
</feature>
<dbReference type="Proteomes" id="UP000076798">
    <property type="component" value="Unassembled WGS sequence"/>
</dbReference>
<feature type="compositionally biased region" description="Basic and acidic residues" evidence="1">
    <location>
        <begin position="1"/>
        <end position="17"/>
    </location>
</feature>
<evidence type="ECO:0000313" key="3">
    <source>
        <dbReference type="EMBL" id="KZT41629.1"/>
    </source>
</evidence>
<feature type="compositionally biased region" description="Low complexity" evidence="1">
    <location>
        <begin position="92"/>
        <end position="251"/>
    </location>
</feature>
<feature type="region of interest" description="Disordered" evidence="1">
    <location>
        <begin position="558"/>
        <end position="822"/>
    </location>
</feature>